<evidence type="ECO:0000256" key="1">
    <source>
        <dbReference type="ARBA" id="ARBA00001933"/>
    </source>
</evidence>
<dbReference type="Pfam" id="PF00291">
    <property type="entry name" value="PALP"/>
    <property type="match status" value="1"/>
</dbReference>
<accession>A0A1I0BFS2</accession>
<dbReference type="SUPFAM" id="SSF53686">
    <property type="entry name" value="Tryptophan synthase beta subunit-like PLP-dependent enzymes"/>
    <property type="match status" value="1"/>
</dbReference>
<dbReference type="FunFam" id="3.40.50.1100:FF:000118">
    <property type="entry name" value="Related to CYS4-cystathionine beta-synthase"/>
    <property type="match status" value="1"/>
</dbReference>
<sequence length="303" mass="33122">MDYYHHITELIGNTPIIKINHFDLPKDVNIFAKLESFNPGGSIKDRIGHWIIKKAEERGDLKKGYTIIEATAGNTGIGIALAALNKGYRLILVVPGKFSIEKQVIMKALGAEIVSTPTKDGLEGAFKEVEKLQNKIENVFIVDQFNNPDNPEVHFLYTAKEIDNQLEGNIDVFIAGAGSGGTFTGVMKYFHDKNKTVKGVLADPVGSIIGGGKDDKYEIEGIGNDFIPATLDMNFVDDVVKVTDEDAFQMVKELALREGLLVGSSSGAAFYAALIQAKKMTSGNVVVVFPDSSERYISKNIYK</sequence>
<evidence type="ECO:0000256" key="7">
    <source>
        <dbReference type="ARBA" id="ARBA00030296"/>
    </source>
</evidence>
<dbReference type="CDD" id="cd01561">
    <property type="entry name" value="CBS_like"/>
    <property type="match status" value="1"/>
</dbReference>
<dbReference type="AlphaFoldDB" id="A0A1I0BFS2"/>
<gene>
    <name evidence="11" type="ORF">SAMN05660297_01250</name>
</gene>
<evidence type="ECO:0000313" key="11">
    <source>
        <dbReference type="EMBL" id="SET05795.1"/>
    </source>
</evidence>
<name>A0A1I0BFS2_9FIRM</name>
<dbReference type="PANTHER" id="PTHR10314">
    <property type="entry name" value="CYSTATHIONINE BETA-SYNTHASE"/>
    <property type="match status" value="1"/>
</dbReference>
<evidence type="ECO:0000259" key="10">
    <source>
        <dbReference type="Pfam" id="PF00291"/>
    </source>
</evidence>
<dbReference type="InterPro" id="IPR050214">
    <property type="entry name" value="Cys_Synth/Cystath_Beta-Synth"/>
</dbReference>
<reference evidence="11 12" key="1">
    <citation type="submission" date="2016-10" db="EMBL/GenBank/DDBJ databases">
        <authorList>
            <person name="de Groot N.N."/>
        </authorList>
    </citation>
    <scope>NUCLEOTIDE SEQUENCE [LARGE SCALE GENOMIC DNA]</scope>
    <source>
        <strain evidence="11 12">DSM 18979</strain>
    </source>
</reference>
<dbReference type="STRING" id="426128.SAMN05660297_01250"/>
<dbReference type="GO" id="GO:0006535">
    <property type="term" value="P:cysteine biosynthetic process from serine"/>
    <property type="evidence" value="ECO:0007669"/>
    <property type="project" value="InterPro"/>
</dbReference>
<dbReference type="Gene3D" id="3.40.50.1100">
    <property type="match status" value="2"/>
</dbReference>
<evidence type="ECO:0000256" key="5">
    <source>
        <dbReference type="ARBA" id="ARBA00019371"/>
    </source>
</evidence>
<evidence type="ECO:0000313" key="12">
    <source>
        <dbReference type="Proteomes" id="UP000199568"/>
    </source>
</evidence>
<dbReference type="FunFam" id="3.40.50.1100:FF:000003">
    <property type="entry name" value="Cystathionine beta-synthase"/>
    <property type="match status" value="1"/>
</dbReference>
<keyword evidence="12" id="KW-1185">Reference proteome</keyword>
<organism evidence="11 12">
    <name type="scientific">Natronincola peptidivorans</name>
    <dbReference type="NCBI Taxonomy" id="426128"/>
    <lineage>
        <taxon>Bacteria</taxon>
        <taxon>Bacillati</taxon>
        <taxon>Bacillota</taxon>
        <taxon>Clostridia</taxon>
        <taxon>Peptostreptococcales</taxon>
        <taxon>Natronincolaceae</taxon>
        <taxon>Natronincola</taxon>
    </lineage>
</organism>
<dbReference type="GO" id="GO:0004124">
    <property type="term" value="F:cysteine synthase activity"/>
    <property type="evidence" value="ECO:0007669"/>
    <property type="project" value="UniProtKB-EC"/>
</dbReference>
<dbReference type="Proteomes" id="UP000199568">
    <property type="component" value="Unassembled WGS sequence"/>
</dbReference>
<feature type="domain" description="Tryptophan synthase beta chain-like PALP" evidence="10">
    <location>
        <begin position="7"/>
        <end position="291"/>
    </location>
</feature>
<protein>
    <recommendedName>
        <fullName evidence="5">Cysteine synthase</fullName>
        <ecNumber evidence="4">2.5.1.47</ecNumber>
    </recommendedName>
    <alternativeName>
        <fullName evidence="7">O-acetylserine (thiol)-lyase</fullName>
    </alternativeName>
    <alternativeName>
        <fullName evidence="8">O-acetylserine sulfhydrylase</fullName>
    </alternativeName>
</protein>
<dbReference type="EMBL" id="FOHU01000004">
    <property type="protein sequence ID" value="SET05795.1"/>
    <property type="molecule type" value="Genomic_DNA"/>
</dbReference>
<comment type="catalytic activity">
    <reaction evidence="9">
        <text>O-acetyl-L-serine + hydrogen sulfide = L-cysteine + acetate</text>
        <dbReference type="Rhea" id="RHEA:14829"/>
        <dbReference type="ChEBI" id="CHEBI:29919"/>
        <dbReference type="ChEBI" id="CHEBI:30089"/>
        <dbReference type="ChEBI" id="CHEBI:35235"/>
        <dbReference type="ChEBI" id="CHEBI:58340"/>
        <dbReference type="EC" id="2.5.1.47"/>
    </reaction>
</comment>
<dbReference type="PROSITE" id="PS00901">
    <property type="entry name" value="CYS_SYNTHASE"/>
    <property type="match status" value="1"/>
</dbReference>
<evidence type="ECO:0000256" key="2">
    <source>
        <dbReference type="ARBA" id="ARBA00004962"/>
    </source>
</evidence>
<evidence type="ECO:0000256" key="6">
    <source>
        <dbReference type="ARBA" id="ARBA00022898"/>
    </source>
</evidence>
<dbReference type="OrthoDB" id="9808024at2"/>
<proteinExistence type="inferred from homology"/>
<dbReference type="InterPro" id="IPR001216">
    <property type="entry name" value="P-phosphate_BS"/>
</dbReference>
<dbReference type="InterPro" id="IPR001926">
    <property type="entry name" value="TrpB-like_PALP"/>
</dbReference>
<evidence type="ECO:0000256" key="9">
    <source>
        <dbReference type="ARBA" id="ARBA00047931"/>
    </source>
</evidence>
<evidence type="ECO:0000256" key="8">
    <source>
        <dbReference type="ARBA" id="ARBA00033075"/>
    </source>
</evidence>
<comment type="similarity">
    <text evidence="3">Belongs to the cysteine synthase/cystathionine beta-synthase family.</text>
</comment>
<evidence type="ECO:0000256" key="3">
    <source>
        <dbReference type="ARBA" id="ARBA00007103"/>
    </source>
</evidence>
<keyword evidence="6" id="KW-0663">Pyridoxal phosphate</keyword>
<dbReference type="RefSeq" id="WP_090440943.1">
    <property type="nucleotide sequence ID" value="NZ_FOHU01000004.1"/>
</dbReference>
<dbReference type="InterPro" id="IPR036052">
    <property type="entry name" value="TrpB-like_PALP_sf"/>
</dbReference>
<comment type="pathway">
    <text evidence="2">Amino-acid biosynthesis; L-cysteine biosynthesis; L-cysteine from L-serine: step 2/2.</text>
</comment>
<evidence type="ECO:0000256" key="4">
    <source>
        <dbReference type="ARBA" id="ARBA00012681"/>
    </source>
</evidence>
<dbReference type="EC" id="2.5.1.47" evidence="4"/>
<comment type="cofactor">
    <cofactor evidence="1">
        <name>pyridoxal 5'-phosphate</name>
        <dbReference type="ChEBI" id="CHEBI:597326"/>
    </cofactor>
</comment>